<dbReference type="InterPro" id="IPR000182">
    <property type="entry name" value="GNAT_dom"/>
</dbReference>
<dbReference type="RefSeq" id="WP_042401171.1">
    <property type="nucleotide sequence ID" value="NZ_CYYT01000019.1"/>
</dbReference>
<evidence type="ECO:0000259" key="1">
    <source>
        <dbReference type="PROSITE" id="PS51186"/>
    </source>
</evidence>
<dbReference type="PANTHER" id="PTHR43415:SF3">
    <property type="entry name" value="GNAT-FAMILY ACETYLTRANSFERASE"/>
    <property type="match status" value="1"/>
</dbReference>
<dbReference type="SUPFAM" id="SSF55729">
    <property type="entry name" value="Acyl-CoA N-acyltransferases (Nat)"/>
    <property type="match status" value="1"/>
</dbReference>
<dbReference type="PANTHER" id="PTHR43415">
    <property type="entry name" value="SPERMIDINE N(1)-ACETYLTRANSFERASE"/>
    <property type="match status" value="1"/>
</dbReference>
<dbReference type="EMBL" id="CYZV01000005">
    <property type="protein sequence ID" value="CUN76369.1"/>
    <property type="molecule type" value="Genomic_DNA"/>
</dbReference>
<organism evidence="2 3">
    <name type="scientific">Clostridium disporicum</name>
    <dbReference type="NCBI Taxonomy" id="84024"/>
    <lineage>
        <taxon>Bacteria</taxon>
        <taxon>Bacillati</taxon>
        <taxon>Bacillota</taxon>
        <taxon>Clostridia</taxon>
        <taxon>Eubacteriales</taxon>
        <taxon>Clostridiaceae</taxon>
        <taxon>Clostridium</taxon>
    </lineage>
</organism>
<dbReference type="GO" id="GO:0004145">
    <property type="term" value="F:diamine N-acetyltransferase activity"/>
    <property type="evidence" value="ECO:0007669"/>
    <property type="project" value="UniProtKB-EC"/>
</dbReference>
<evidence type="ECO:0000313" key="3">
    <source>
        <dbReference type="Proteomes" id="UP000095558"/>
    </source>
</evidence>
<dbReference type="Proteomes" id="UP000095558">
    <property type="component" value="Unassembled WGS sequence"/>
</dbReference>
<dbReference type="GeneID" id="83012902"/>
<gene>
    <name evidence="2" type="primary">speG</name>
    <name evidence="2" type="ORF">ERS852470_00667</name>
</gene>
<dbReference type="Pfam" id="PF13302">
    <property type="entry name" value="Acetyltransf_3"/>
    <property type="match status" value="1"/>
</dbReference>
<dbReference type="EC" id="2.3.1.57" evidence="2"/>
<dbReference type="OrthoDB" id="9795206at2"/>
<dbReference type="PROSITE" id="PS51186">
    <property type="entry name" value="GNAT"/>
    <property type="match status" value="1"/>
</dbReference>
<accession>A0A173ZL42</accession>
<protein>
    <submittedName>
        <fullName evidence="2">GNAT family acetyltransferase</fullName>
        <ecNumber evidence="2">2.3.1.57</ecNumber>
    </submittedName>
</protein>
<sequence>MIYGKKIYLREILKEDIDIAYNLCSDSEVLKYNGDQYGVLSKKYIIEHLKYLNIPSRRNYVIVDKQSNIVGVIIYSEDKYARNIYSISITIGKKYWRKGYGSDAIHTILGYLFGKRKAHKVELEVVRENEAAILCYKKCGFIEEGIRRSKYYYQGKYLDTVVMGILKEEYKW</sequence>
<dbReference type="CDD" id="cd04301">
    <property type="entry name" value="NAT_SF"/>
    <property type="match status" value="1"/>
</dbReference>
<evidence type="ECO:0000313" key="2">
    <source>
        <dbReference type="EMBL" id="CUN76369.1"/>
    </source>
</evidence>
<keyword evidence="2" id="KW-0012">Acyltransferase</keyword>
<name>A0A173ZL42_9CLOT</name>
<reference evidence="2 3" key="1">
    <citation type="submission" date="2015-09" db="EMBL/GenBank/DDBJ databases">
        <authorList>
            <consortium name="Pathogen Informatics"/>
        </authorList>
    </citation>
    <scope>NUCLEOTIDE SEQUENCE [LARGE SCALE GENOMIC DNA]</scope>
    <source>
        <strain evidence="2 3">2789STDY5834855</strain>
    </source>
</reference>
<keyword evidence="2" id="KW-0808">Transferase</keyword>
<dbReference type="AlphaFoldDB" id="A0A173ZL42"/>
<dbReference type="InterPro" id="IPR016181">
    <property type="entry name" value="Acyl_CoA_acyltransferase"/>
</dbReference>
<proteinExistence type="predicted"/>
<feature type="domain" description="N-acetyltransferase" evidence="1">
    <location>
        <begin position="7"/>
        <end position="168"/>
    </location>
</feature>
<dbReference type="Gene3D" id="3.40.630.30">
    <property type="match status" value="1"/>
</dbReference>